<keyword evidence="2" id="KW-1133">Transmembrane helix</keyword>
<keyword evidence="2" id="KW-0472">Membrane</keyword>
<feature type="transmembrane region" description="Helical" evidence="2">
    <location>
        <begin position="34"/>
        <end position="59"/>
    </location>
</feature>
<evidence type="ECO:0000313" key="3">
    <source>
        <dbReference type="EMBL" id="CAK9229252.1"/>
    </source>
</evidence>
<evidence type="ECO:0000256" key="1">
    <source>
        <dbReference type="SAM" id="MobiDB-lite"/>
    </source>
</evidence>
<organism evidence="3 4">
    <name type="scientific">Sphagnum troendelagicum</name>
    <dbReference type="NCBI Taxonomy" id="128251"/>
    <lineage>
        <taxon>Eukaryota</taxon>
        <taxon>Viridiplantae</taxon>
        <taxon>Streptophyta</taxon>
        <taxon>Embryophyta</taxon>
        <taxon>Bryophyta</taxon>
        <taxon>Sphagnophytina</taxon>
        <taxon>Sphagnopsida</taxon>
        <taxon>Sphagnales</taxon>
        <taxon>Sphagnaceae</taxon>
        <taxon>Sphagnum</taxon>
    </lineage>
</organism>
<feature type="compositionally biased region" description="Low complexity" evidence="1">
    <location>
        <begin position="212"/>
        <end position="221"/>
    </location>
</feature>
<feature type="transmembrane region" description="Helical" evidence="2">
    <location>
        <begin position="79"/>
        <end position="108"/>
    </location>
</feature>
<evidence type="ECO:0000313" key="4">
    <source>
        <dbReference type="Proteomes" id="UP001497512"/>
    </source>
</evidence>
<keyword evidence="2" id="KW-0812">Transmembrane</keyword>
<dbReference type="Proteomes" id="UP001497512">
    <property type="component" value="Chromosome 6"/>
</dbReference>
<dbReference type="EMBL" id="OZ019898">
    <property type="protein sequence ID" value="CAK9229252.1"/>
    <property type="molecule type" value="Genomic_DNA"/>
</dbReference>
<feature type="region of interest" description="Disordered" evidence="1">
    <location>
        <begin position="202"/>
        <end position="224"/>
    </location>
</feature>
<reference evidence="3" key="1">
    <citation type="submission" date="2024-02" db="EMBL/GenBank/DDBJ databases">
        <authorList>
            <consortium name="ELIXIR-Norway"/>
            <consortium name="Elixir Norway"/>
        </authorList>
    </citation>
    <scope>NUCLEOTIDE SEQUENCE</scope>
</reference>
<keyword evidence="4" id="KW-1185">Reference proteome</keyword>
<evidence type="ECO:0000256" key="2">
    <source>
        <dbReference type="SAM" id="Phobius"/>
    </source>
</evidence>
<protein>
    <submittedName>
        <fullName evidence="3">Uncharacterized protein</fullName>
    </submittedName>
</protein>
<gene>
    <name evidence="3" type="ORF">CSSPTR1EN2_LOCUS19640</name>
</gene>
<accession>A0ABP0USW7</accession>
<sequence length="357" mass="39313">MPTSWRCMWQTRHQTPQHPQSSTHFQQIILTHKYVVALFAFLVSVDLIEIVAVLCYQLFTASYFPWHLYPMMLNRAVELVAFICSRGYIPSLYSLAQIMLSLLSLAVYATRQPCKRYNCAAPLALYSILLSYQTFVAIMIVKVSRMPMADDEGHIIANWPTTQVSPIAGVDDHHLRPLGIQIIGLSPRAMRARIINQVASHHHQHHGAVPPTTSLCSSTTTDPKPPMSDLNEIIYAVQQPDGEKLAIARVCKDLAVTESNLVAPGTSGVSLNKAAEGHRASYLPIEMSSALPPMQITVSEPNIEHPMLQMHHPALLHLPTNTESLVTVVTPSAAAGKEITTSTVGVAELSDLHDLPL</sequence>
<name>A0ABP0USW7_9BRYO</name>
<proteinExistence type="predicted"/>
<feature type="transmembrane region" description="Helical" evidence="2">
    <location>
        <begin position="120"/>
        <end position="141"/>
    </location>
</feature>